<dbReference type="InterPro" id="IPR048631">
    <property type="entry name" value="SecD_1st"/>
</dbReference>
<keyword evidence="6 9" id="KW-1133">Transmembrane helix</keyword>
<organism evidence="13 14">
    <name type="scientific">Kurthia populi</name>
    <dbReference type="NCBI Taxonomy" id="1562132"/>
    <lineage>
        <taxon>Bacteria</taxon>
        <taxon>Bacillati</taxon>
        <taxon>Bacillota</taxon>
        <taxon>Bacilli</taxon>
        <taxon>Bacillales</taxon>
        <taxon>Caryophanaceae</taxon>
        <taxon>Kurthia</taxon>
    </lineage>
</organism>
<dbReference type="Pfam" id="PF21760">
    <property type="entry name" value="SecD_1st"/>
    <property type="match status" value="1"/>
</dbReference>
<evidence type="ECO:0000313" key="14">
    <source>
        <dbReference type="Proteomes" id="UP001597568"/>
    </source>
</evidence>
<feature type="transmembrane region" description="Helical" evidence="9">
    <location>
        <begin position="312"/>
        <end position="333"/>
    </location>
</feature>
<feature type="transmembrane region" description="Helical" evidence="9">
    <location>
        <begin position="624"/>
        <end position="645"/>
    </location>
</feature>
<comment type="function">
    <text evidence="9">Part of the Sec protein translocase complex. Interacts with the SecYEG preprotein conducting channel. SecDF uses the proton motive force (PMF) to complete protein translocation after the ATP-dependent function of SecA.</text>
</comment>
<keyword evidence="7 9" id="KW-0811">Translocation</keyword>
<comment type="subunit">
    <text evidence="10">Forms a complex with SecD. Part of the essential Sec protein translocation apparatus which comprises SecA, SecYEG and auxiliary proteins SecDF. Other proteins may also be involved.</text>
</comment>
<evidence type="ECO:0000259" key="12">
    <source>
        <dbReference type="Pfam" id="PF21760"/>
    </source>
</evidence>
<evidence type="ECO:0000256" key="6">
    <source>
        <dbReference type="ARBA" id="ARBA00022989"/>
    </source>
</evidence>
<evidence type="ECO:0000256" key="2">
    <source>
        <dbReference type="ARBA" id="ARBA00022448"/>
    </source>
</evidence>
<dbReference type="NCBIfam" id="TIGR00966">
    <property type="entry name" value="transloc_SecF"/>
    <property type="match status" value="1"/>
</dbReference>
<keyword evidence="4 9" id="KW-0812">Transmembrane</keyword>
<evidence type="ECO:0000256" key="7">
    <source>
        <dbReference type="ARBA" id="ARBA00023010"/>
    </source>
</evidence>
<dbReference type="Pfam" id="PF07549">
    <property type="entry name" value="Sec_GG"/>
    <property type="match status" value="2"/>
</dbReference>
<feature type="transmembrane region" description="Helical" evidence="9">
    <location>
        <begin position="283"/>
        <end position="300"/>
    </location>
</feature>
<evidence type="ECO:0000259" key="11">
    <source>
        <dbReference type="Pfam" id="PF02355"/>
    </source>
</evidence>
<comment type="similarity">
    <text evidence="9">Belongs to the SecD/SecF family. SecD subfamily.</text>
</comment>
<dbReference type="InterPro" id="IPR005665">
    <property type="entry name" value="SecF_bac"/>
</dbReference>
<dbReference type="InterPro" id="IPR048634">
    <property type="entry name" value="SecD_SecF_C"/>
</dbReference>
<evidence type="ECO:0000256" key="9">
    <source>
        <dbReference type="HAMAP-Rule" id="MF_01463"/>
    </source>
</evidence>
<dbReference type="HAMAP" id="MF_01463_B">
    <property type="entry name" value="SecD_B"/>
    <property type="match status" value="1"/>
</dbReference>
<feature type="transmembrane region" description="Helical" evidence="9">
    <location>
        <begin position="707"/>
        <end position="730"/>
    </location>
</feature>
<proteinExistence type="inferred from homology"/>
<feature type="transmembrane region" description="Helical" evidence="9">
    <location>
        <begin position="354"/>
        <end position="375"/>
    </location>
</feature>
<accession>A0ABW5Y4I0</accession>
<comment type="caution">
    <text evidence="13">The sequence shown here is derived from an EMBL/GenBank/DDBJ whole genome shotgun (WGS) entry which is preliminary data.</text>
</comment>
<evidence type="ECO:0000256" key="10">
    <source>
        <dbReference type="HAMAP-Rule" id="MF_01464"/>
    </source>
</evidence>
<keyword evidence="8 9" id="KW-0472">Membrane</keyword>
<dbReference type="Proteomes" id="UP001597568">
    <property type="component" value="Unassembled WGS sequence"/>
</dbReference>
<dbReference type="NCBIfam" id="NF009581">
    <property type="entry name" value="PRK13024.1-1"/>
    <property type="match status" value="1"/>
</dbReference>
<dbReference type="Pfam" id="PF02355">
    <property type="entry name" value="SecD_SecF_C"/>
    <property type="match status" value="2"/>
</dbReference>
<dbReference type="InterPro" id="IPR022646">
    <property type="entry name" value="SecD/SecF_CS"/>
</dbReference>
<evidence type="ECO:0000313" key="13">
    <source>
        <dbReference type="EMBL" id="MFD2870253.1"/>
    </source>
</evidence>
<dbReference type="InterPro" id="IPR022813">
    <property type="entry name" value="SecD/SecF_arch_bac"/>
</dbReference>
<comment type="subcellular location">
    <subcellularLocation>
        <location evidence="1 9">Cell membrane</location>
        <topology evidence="1 9">Multi-pass membrane protein</topology>
    </subcellularLocation>
</comment>
<feature type="transmembrane region" description="Helical" evidence="9">
    <location>
        <begin position="680"/>
        <end position="701"/>
    </location>
</feature>
<keyword evidence="3 9" id="KW-1003">Cell membrane</keyword>
<comment type="similarity">
    <text evidence="10">Belongs to the SecD/SecF family. SecF subfamily.</text>
</comment>
<keyword evidence="14" id="KW-1185">Reference proteome</keyword>
<reference evidence="14" key="1">
    <citation type="journal article" date="2019" name="Int. J. Syst. Evol. Microbiol.">
        <title>The Global Catalogue of Microorganisms (GCM) 10K type strain sequencing project: providing services to taxonomists for standard genome sequencing and annotation.</title>
        <authorList>
            <consortium name="The Broad Institute Genomics Platform"/>
            <consortium name="The Broad Institute Genome Sequencing Center for Infectious Disease"/>
            <person name="Wu L."/>
            <person name="Ma J."/>
        </authorList>
    </citation>
    <scope>NUCLEOTIDE SEQUENCE [LARGE SCALE GENOMIC DNA]</scope>
    <source>
        <strain evidence="14">KCTC 33522</strain>
    </source>
</reference>
<dbReference type="NCBIfam" id="TIGR00916">
    <property type="entry name" value="2A0604s01"/>
    <property type="match status" value="2"/>
</dbReference>
<feature type="domain" description="Protein translocase subunit SecDF P1" evidence="12">
    <location>
        <begin position="63"/>
        <end position="120"/>
    </location>
</feature>
<dbReference type="Gene3D" id="3.30.70.3220">
    <property type="match status" value="1"/>
</dbReference>
<dbReference type="EMBL" id="JBHUOR010000137">
    <property type="protein sequence ID" value="MFD2870253.1"/>
    <property type="molecule type" value="Genomic_DNA"/>
</dbReference>
<feature type="transmembrane region" description="Helical" evidence="9">
    <location>
        <begin position="569"/>
        <end position="590"/>
    </location>
</feature>
<dbReference type="PANTHER" id="PTHR30081">
    <property type="entry name" value="PROTEIN-EXPORT MEMBRANE PROTEIN SEC"/>
    <property type="match status" value="1"/>
</dbReference>
<feature type="transmembrane region" description="Helical" evidence="9">
    <location>
        <begin position="457"/>
        <end position="475"/>
    </location>
</feature>
<dbReference type="InterPro" id="IPR005791">
    <property type="entry name" value="SecD"/>
</dbReference>
<gene>
    <name evidence="13" type="primary">secDF</name>
    <name evidence="9" type="synonym">secD</name>
    <name evidence="10" type="synonym">secF</name>
    <name evidence="13" type="ORF">ACFSY7_17310</name>
</gene>
<evidence type="ECO:0000256" key="1">
    <source>
        <dbReference type="ARBA" id="ARBA00004651"/>
    </source>
</evidence>
<protein>
    <recommendedName>
        <fullName evidence="9 10">Multifunctional fusion protein</fullName>
    </recommendedName>
    <domain>
        <recommendedName>
            <fullName evidence="9">Protein translocase subunit SecD</fullName>
        </recommendedName>
    </domain>
    <domain>
        <recommendedName>
            <fullName evidence="10">Protein-export membrane protein SecF</fullName>
        </recommendedName>
    </domain>
</protein>
<dbReference type="InterPro" id="IPR022645">
    <property type="entry name" value="SecD/SecF_bac"/>
</dbReference>
<dbReference type="HAMAP" id="MF_01464_B">
    <property type="entry name" value="SecF_B"/>
    <property type="match status" value="1"/>
</dbReference>
<feature type="domain" description="Protein export membrane protein SecD/SecF C-terminal" evidence="11">
    <location>
        <begin position="244"/>
        <end position="399"/>
    </location>
</feature>
<dbReference type="RefSeq" id="WP_380148898.1">
    <property type="nucleotide sequence ID" value="NZ_JBHUOR010000137.1"/>
</dbReference>
<name>A0ABW5Y4I0_9BACL</name>
<dbReference type="Gene3D" id="1.20.1640.10">
    <property type="entry name" value="Multidrug efflux transporter AcrB transmembrane domain"/>
    <property type="match status" value="2"/>
</dbReference>
<feature type="transmembrane region" description="Helical" evidence="9">
    <location>
        <begin position="260"/>
        <end position="278"/>
    </location>
</feature>
<dbReference type="PANTHER" id="PTHR30081:SF1">
    <property type="entry name" value="PROTEIN TRANSLOCASE SUBUNIT SECD"/>
    <property type="match status" value="1"/>
</dbReference>
<evidence type="ECO:0000256" key="4">
    <source>
        <dbReference type="ARBA" id="ARBA00022692"/>
    </source>
</evidence>
<evidence type="ECO:0000256" key="8">
    <source>
        <dbReference type="ARBA" id="ARBA00023136"/>
    </source>
</evidence>
<feature type="transmembrane region" description="Helical" evidence="9">
    <location>
        <begin position="387"/>
        <end position="410"/>
    </location>
</feature>
<feature type="transmembrane region" description="Helical" evidence="9">
    <location>
        <begin position="597"/>
        <end position="618"/>
    </location>
</feature>
<dbReference type="PRINTS" id="PR01755">
    <property type="entry name" value="SECFTRNLCASE"/>
</dbReference>
<keyword evidence="5 9" id="KW-0653">Protein transport</keyword>
<dbReference type="NCBIfam" id="TIGR01129">
    <property type="entry name" value="secD"/>
    <property type="match status" value="1"/>
</dbReference>
<sequence length="758" mass="82873">MKLRSRIAAFLLIVIALFATMGTTINGVLKDINLGLDLQGGFEVLYEVQPLKDGGKVTEEDVKATADAISRRVNVLGVSEPSIQIEGKNRIRVQLAGVKNQDQAREVLSSQANLTFRDFDDKLLLNGNDLVQGGAKAAFNQENKPIVTLKLKDAQKFADITSEISQRPAPQNLLVIWLDYQKGDSYVKEAQKEEPAYASAATVTKVLNTTDVEISGNFTVQETKDLAGILNAGALPAKLVEMYSTSVGAQFGDDALKATVFASIIGVAAIFIFMLVVYRLPGLVAVITLAIFTYIVLWVFEMINAVLTLPGIAALVLGIGMAVDANILMYERIKEELRVGKSVKAAFKSGSKSSFTAIFDANITTLLAAAVLFYFGTSSVKGFATTLIISIVVTFITAIAGTRILLGLLVQSGYLDNKPWLFGVNKKKVHKLSEGIDTLDLKTHFDRFDFVHNRKKFFALSAVLILAGMIVLGIFKLNLGIDFTAGSRVEVQTTQTLNSEEVQKVVEKEGLTPKDISIAGDKSETAVLRFVEDFSKDEVKQFRDHMKAQYGDDTEVVISTVSTTIGAELVSNAIKALVYAAIGIIIYVAVRFEWRMGVGTIISLLHDVFFMIAIFSLFRIEVDITFIAAVLTIVGYSINDTIVTFDRIRENLHRVGVIKNAEDLAHIVNKSLRQTLTRSVNTVVTVLVVVIALMIFGATSIQTFSLALLIGLVTGVYSSIYIAAQIWYVLKVRQMKKQGGKLDVSKKESKWGSDEPMV</sequence>
<dbReference type="SUPFAM" id="SSF82866">
    <property type="entry name" value="Multidrug efflux transporter AcrB transmembrane domain"/>
    <property type="match status" value="2"/>
</dbReference>
<feature type="domain" description="Protein export membrane protein SecD/SecF C-terminal" evidence="11">
    <location>
        <begin position="548"/>
        <end position="731"/>
    </location>
</feature>
<comment type="caution">
    <text evidence="9">Lacks conserved residue(s) required for the propagation of feature annotation.</text>
</comment>
<evidence type="ECO:0000256" key="3">
    <source>
        <dbReference type="ARBA" id="ARBA00022475"/>
    </source>
</evidence>
<keyword evidence="2 9" id="KW-0813">Transport</keyword>
<comment type="subunit">
    <text evidence="9">Forms a complex with SecF. Part of the essential Sec protein translocation apparatus which comprises SecA, SecYEG and auxiliary proteins SecDF. Other proteins may also be involved.</text>
</comment>
<dbReference type="InterPro" id="IPR055344">
    <property type="entry name" value="SecD_SecF_C_bact"/>
</dbReference>
<evidence type="ECO:0000256" key="5">
    <source>
        <dbReference type="ARBA" id="ARBA00022927"/>
    </source>
</evidence>